<dbReference type="NCBIfam" id="TIGR01730">
    <property type="entry name" value="RND_mfp"/>
    <property type="match status" value="1"/>
</dbReference>
<evidence type="ECO:0000259" key="7">
    <source>
        <dbReference type="Pfam" id="PF25944"/>
    </source>
</evidence>
<evidence type="ECO:0000256" key="3">
    <source>
        <dbReference type="SAM" id="Coils"/>
    </source>
</evidence>
<evidence type="ECO:0000259" key="5">
    <source>
        <dbReference type="Pfam" id="PF25876"/>
    </source>
</evidence>
<dbReference type="SUPFAM" id="SSF111369">
    <property type="entry name" value="HlyD-like secretion proteins"/>
    <property type="match status" value="1"/>
</dbReference>
<dbReference type="EMBL" id="BJYT01000001">
    <property type="protein sequence ID" value="GEO08006.1"/>
    <property type="molecule type" value="Genomic_DNA"/>
</dbReference>
<feature type="domain" description="Multidrug resistance protein MdtA-like alpha-helical hairpin" evidence="5">
    <location>
        <begin position="115"/>
        <end position="183"/>
    </location>
</feature>
<accession>A0A512B7R6</accession>
<evidence type="ECO:0000313" key="10">
    <source>
        <dbReference type="Proteomes" id="UP000321513"/>
    </source>
</evidence>
<dbReference type="PANTHER" id="PTHR30158:SF23">
    <property type="entry name" value="MULTIDRUG RESISTANCE PROTEIN MEXA"/>
    <property type="match status" value="1"/>
</dbReference>
<dbReference type="InterPro" id="IPR058624">
    <property type="entry name" value="MdtA-like_HH"/>
</dbReference>
<dbReference type="Gene3D" id="2.40.30.170">
    <property type="match status" value="1"/>
</dbReference>
<dbReference type="InterPro" id="IPR058625">
    <property type="entry name" value="MdtA-like_BSH"/>
</dbReference>
<evidence type="ECO:0000313" key="9">
    <source>
        <dbReference type="EMBL" id="GEO08006.1"/>
    </source>
</evidence>
<dbReference type="InterPro" id="IPR058627">
    <property type="entry name" value="MdtA-like_C"/>
</dbReference>
<dbReference type="GO" id="GO:0030313">
    <property type="term" value="C:cell envelope"/>
    <property type="evidence" value="ECO:0007669"/>
    <property type="project" value="UniProtKB-SubCell"/>
</dbReference>
<proteinExistence type="inferred from homology"/>
<dbReference type="InterPro" id="IPR006143">
    <property type="entry name" value="RND_pump_MFP"/>
</dbReference>
<evidence type="ECO:0000256" key="1">
    <source>
        <dbReference type="ARBA" id="ARBA00004196"/>
    </source>
</evidence>
<dbReference type="GO" id="GO:0046677">
    <property type="term" value="P:response to antibiotic"/>
    <property type="evidence" value="ECO:0007669"/>
    <property type="project" value="TreeGrafter"/>
</dbReference>
<feature type="chain" id="PRO_5022074321" evidence="4">
    <location>
        <begin position="21"/>
        <end position="398"/>
    </location>
</feature>
<sequence>MRKRVHLVSVPLLSSIILLLGSCGGNKDQKPGAAPGGAAGALANQIKDYPVLTVATRTTTLFSDYPATVQGQQNIEIRPKIDGYIQTIYVDEGATVRRGQPLFRISAPQYEQQVRTAQADIKIAQANVNAAQMQVNKVRPLVEKNIISRYELESAEYTMQARQAELAQARATLANARTNLGYTSITSPVNGVVGTIPYKIGSLVSSNTVQPLTTVSNIGNIYAYFSINEKQALDFAHASPGTTLKQRLERIPPVTLMLSTGSEFPQKGRIETASGLINTETGSVSVRATFPNPGNIVRSGSSGVVRIPRTVDSAILIPQKATFEIQGKKFVYVVESTGTVRSAEIKVMETGNGQYFVVLEGVRPGEKVVLEGVASLKEGAPIKPREINADSVYQALLK</sequence>
<dbReference type="Pfam" id="PF25967">
    <property type="entry name" value="RND-MFP_C"/>
    <property type="match status" value="1"/>
</dbReference>
<dbReference type="GO" id="GO:0005886">
    <property type="term" value="C:plasma membrane"/>
    <property type="evidence" value="ECO:0007669"/>
    <property type="project" value="TreeGrafter"/>
</dbReference>
<keyword evidence="4" id="KW-0732">Signal</keyword>
<dbReference type="Pfam" id="PF25876">
    <property type="entry name" value="HH_MFP_RND"/>
    <property type="match status" value="1"/>
</dbReference>
<evidence type="ECO:0000259" key="6">
    <source>
        <dbReference type="Pfam" id="PF25917"/>
    </source>
</evidence>
<dbReference type="OrthoDB" id="9801814at2"/>
<gene>
    <name evidence="9" type="ORF">SAE01_05020</name>
</gene>
<dbReference type="Gene3D" id="2.40.420.20">
    <property type="match status" value="1"/>
</dbReference>
<dbReference type="GO" id="GO:0022857">
    <property type="term" value="F:transmembrane transporter activity"/>
    <property type="evidence" value="ECO:0007669"/>
    <property type="project" value="InterPro"/>
</dbReference>
<feature type="domain" description="Multidrug resistance protein MdtA-like C-terminal permuted SH3" evidence="8">
    <location>
        <begin position="314"/>
        <end position="373"/>
    </location>
</feature>
<evidence type="ECO:0000256" key="2">
    <source>
        <dbReference type="ARBA" id="ARBA00009477"/>
    </source>
</evidence>
<keyword evidence="10" id="KW-1185">Reference proteome</keyword>
<dbReference type="Proteomes" id="UP000321513">
    <property type="component" value="Unassembled WGS sequence"/>
</dbReference>
<evidence type="ECO:0000256" key="4">
    <source>
        <dbReference type="SAM" id="SignalP"/>
    </source>
</evidence>
<dbReference type="Pfam" id="PF25944">
    <property type="entry name" value="Beta-barrel_RND"/>
    <property type="match status" value="1"/>
</dbReference>
<comment type="similarity">
    <text evidence="2">Belongs to the membrane fusion protein (MFP) (TC 8.A.1) family.</text>
</comment>
<dbReference type="InterPro" id="IPR058626">
    <property type="entry name" value="MdtA-like_b-barrel"/>
</dbReference>
<comment type="subcellular location">
    <subcellularLocation>
        <location evidence="1">Cell envelope</location>
    </subcellularLocation>
</comment>
<feature type="coiled-coil region" evidence="3">
    <location>
        <begin position="107"/>
        <end position="134"/>
    </location>
</feature>
<comment type="caution">
    <text evidence="9">The sequence shown here is derived from an EMBL/GenBank/DDBJ whole genome shotgun (WGS) entry which is preliminary data.</text>
</comment>
<reference evidence="9 10" key="1">
    <citation type="submission" date="2019-07" db="EMBL/GenBank/DDBJ databases">
        <title>Whole genome shotgun sequence of Segetibacter aerophilus NBRC 106135.</title>
        <authorList>
            <person name="Hosoyama A."/>
            <person name="Uohara A."/>
            <person name="Ohji S."/>
            <person name="Ichikawa N."/>
        </authorList>
    </citation>
    <scope>NUCLEOTIDE SEQUENCE [LARGE SCALE GENOMIC DNA]</scope>
    <source>
        <strain evidence="9 10">NBRC 106135</strain>
    </source>
</reference>
<dbReference type="Gene3D" id="2.40.50.100">
    <property type="match status" value="1"/>
</dbReference>
<dbReference type="PANTHER" id="PTHR30158">
    <property type="entry name" value="ACRA/E-RELATED COMPONENT OF DRUG EFFLUX TRANSPORTER"/>
    <property type="match status" value="1"/>
</dbReference>
<name>A0A512B7R6_9BACT</name>
<dbReference type="Gene3D" id="1.10.287.470">
    <property type="entry name" value="Helix hairpin bin"/>
    <property type="match status" value="1"/>
</dbReference>
<feature type="domain" description="Multidrug resistance protein MdtA-like barrel-sandwich hybrid" evidence="6">
    <location>
        <begin position="74"/>
        <end position="215"/>
    </location>
</feature>
<dbReference type="AlphaFoldDB" id="A0A512B7R6"/>
<evidence type="ECO:0000259" key="8">
    <source>
        <dbReference type="Pfam" id="PF25967"/>
    </source>
</evidence>
<protein>
    <submittedName>
        <fullName evidence="9">Hemolysin D</fullName>
    </submittedName>
</protein>
<feature type="signal peptide" evidence="4">
    <location>
        <begin position="1"/>
        <end position="20"/>
    </location>
</feature>
<feature type="domain" description="Multidrug resistance protein MdtA-like beta-barrel" evidence="7">
    <location>
        <begin position="243"/>
        <end position="307"/>
    </location>
</feature>
<dbReference type="RefSeq" id="WP_147201946.1">
    <property type="nucleotide sequence ID" value="NZ_BJYT01000001.1"/>
</dbReference>
<dbReference type="PROSITE" id="PS51257">
    <property type="entry name" value="PROKAR_LIPOPROTEIN"/>
    <property type="match status" value="1"/>
</dbReference>
<keyword evidence="3" id="KW-0175">Coiled coil</keyword>
<organism evidence="9 10">
    <name type="scientific">Segetibacter aerophilus</name>
    <dbReference type="NCBI Taxonomy" id="670293"/>
    <lineage>
        <taxon>Bacteria</taxon>
        <taxon>Pseudomonadati</taxon>
        <taxon>Bacteroidota</taxon>
        <taxon>Chitinophagia</taxon>
        <taxon>Chitinophagales</taxon>
        <taxon>Chitinophagaceae</taxon>
        <taxon>Segetibacter</taxon>
    </lineage>
</organism>
<dbReference type="Pfam" id="PF25917">
    <property type="entry name" value="BSH_RND"/>
    <property type="match status" value="1"/>
</dbReference>